<dbReference type="InterPro" id="IPR013324">
    <property type="entry name" value="RNA_pol_sigma_r3/r4-like"/>
</dbReference>
<dbReference type="SUPFAM" id="SSF88659">
    <property type="entry name" value="Sigma3 and sigma4 domains of RNA polymerase sigma factors"/>
    <property type="match status" value="1"/>
</dbReference>
<proteinExistence type="predicted"/>
<gene>
    <name evidence="2" type="ORF">DCMF_11925</name>
</gene>
<reference evidence="2 3" key="1">
    <citation type="submission" date="2016-10" db="EMBL/GenBank/DDBJ databases">
        <title>Complete Genome Sequence of Peptococcaceae strain DCMF.</title>
        <authorList>
            <person name="Edwards R.J."/>
            <person name="Holland S.I."/>
            <person name="Deshpande N.P."/>
            <person name="Wong Y.K."/>
            <person name="Ertan H."/>
            <person name="Manefield M."/>
            <person name="Russell T.L."/>
            <person name="Lee M.J."/>
        </authorList>
    </citation>
    <scope>NUCLEOTIDE SEQUENCE [LARGE SCALE GENOMIC DNA]</scope>
    <source>
        <strain evidence="2 3">DCMF</strain>
    </source>
</reference>
<accession>A0A3G1KS94</accession>
<name>A0A3G1KS94_FORW1</name>
<dbReference type="GO" id="GO:0006352">
    <property type="term" value="P:DNA-templated transcription initiation"/>
    <property type="evidence" value="ECO:0007669"/>
    <property type="project" value="InterPro"/>
</dbReference>
<dbReference type="OrthoDB" id="1807105at2"/>
<sequence>MGLLQHGETIHPVLDSLCIRTIYNFSYRLSGDRKVAEGVTEEVLLMHLAHQEDDVFLLKHAWEDFLKYDGCLESTGEDRVQQALLALDPELRCAVILRDVLGCSYQEISLILDKSETEVAHLISKGRRGLGKS</sequence>
<dbReference type="RefSeq" id="WP_148134640.1">
    <property type="nucleotide sequence ID" value="NZ_CP017634.1"/>
</dbReference>
<organism evidence="2 3">
    <name type="scientific">Formimonas warabiya</name>
    <dbReference type="NCBI Taxonomy" id="1761012"/>
    <lineage>
        <taxon>Bacteria</taxon>
        <taxon>Bacillati</taxon>
        <taxon>Bacillota</taxon>
        <taxon>Clostridia</taxon>
        <taxon>Eubacteriales</taxon>
        <taxon>Peptococcaceae</taxon>
        <taxon>Candidatus Formimonas</taxon>
    </lineage>
</organism>
<evidence type="ECO:0000313" key="2">
    <source>
        <dbReference type="EMBL" id="ATW25383.1"/>
    </source>
</evidence>
<dbReference type="Pfam" id="PF08281">
    <property type="entry name" value="Sigma70_r4_2"/>
    <property type="match status" value="1"/>
</dbReference>
<dbReference type="InterPro" id="IPR013249">
    <property type="entry name" value="RNA_pol_sigma70_r4_t2"/>
</dbReference>
<dbReference type="AlphaFoldDB" id="A0A3G1KS94"/>
<dbReference type="GO" id="GO:0003677">
    <property type="term" value="F:DNA binding"/>
    <property type="evidence" value="ECO:0007669"/>
    <property type="project" value="InterPro"/>
</dbReference>
<dbReference type="KEGG" id="fwa:DCMF_11925"/>
<dbReference type="EMBL" id="CP017634">
    <property type="protein sequence ID" value="ATW25383.1"/>
    <property type="molecule type" value="Genomic_DNA"/>
</dbReference>
<keyword evidence="3" id="KW-1185">Reference proteome</keyword>
<dbReference type="InterPro" id="IPR036388">
    <property type="entry name" value="WH-like_DNA-bd_sf"/>
</dbReference>
<evidence type="ECO:0000313" key="3">
    <source>
        <dbReference type="Proteomes" id="UP000323521"/>
    </source>
</evidence>
<dbReference type="Proteomes" id="UP000323521">
    <property type="component" value="Chromosome"/>
</dbReference>
<feature type="domain" description="RNA polymerase sigma factor 70 region 4 type 2" evidence="1">
    <location>
        <begin position="78"/>
        <end position="128"/>
    </location>
</feature>
<dbReference type="GO" id="GO:0016987">
    <property type="term" value="F:sigma factor activity"/>
    <property type="evidence" value="ECO:0007669"/>
    <property type="project" value="InterPro"/>
</dbReference>
<evidence type="ECO:0000259" key="1">
    <source>
        <dbReference type="Pfam" id="PF08281"/>
    </source>
</evidence>
<protein>
    <recommendedName>
        <fullName evidence="1">RNA polymerase sigma factor 70 region 4 type 2 domain-containing protein</fullName>
    </recommendedName>
</protein>
<dbReference type="Gene3D" id="1.10.10.10">
    <property type="entry name" value="Winged helix-like DNA-binding domain superfamily/Winged helix DNA-binding domain"/>
    <property type="match status" value="1"/>
</dbReference>